<feature type="signal peptide" evidence="2">
    <location>
        <begin position="1"/>
        <end position="22"/>
    </location>
</feature>
<sequence>MPFKKGMQWLCCLALDPGLLTSDEDEQSEECEAEEEGVSQKPQALTRASKNLPLINLSSRPMSESQSSPNALRFQWSLNDFPEVASFEKDNTTKVWCGQGEESQWDSREFKVAGGLTQAAGNFASPPSTSSADYYPSSPYLHSTTTSRIKESIIEFRREFLDFSLDKTEYMSSILGDGRFSYISEMSCKSYLMTKWRSHTLAEDSEIYQGMLAGSPMKPKDQTQQSNSETLFSRAGWAVGEGIC</sequence>
<evidence type="ECO:0000256" key="2">
    <source>
        <dbReference type="SAM" id="SignalP"/>
    </source>
</evidence>
<dbReference type="EMBL" id="PQXI01000560">
    <property type="protein sequence ID" value="TGO15483.1"/>
    <property type="molecule type" value="Genomic_DNA"/>
</dbReference>
<feature type="region of interest" description="Disordered" evidence="1">
    <location>
        <begin position="23"/>
        <end position="47"/>
    </location>
</feature>
<feature type="compositionally biased region" description="Acidic residues" evidence="1">
    <location>
        <begin position="23"/>
        <end position="37"/>
    </location>
</feature>
<proteinExistence type="predicted"/>
<protein>
    <submittedName>
        <fullName evidence="3">Uncharacterized protein</fullName>
    </submittedName>
</protein>
<feature type="chain" id="PRO_5021468342" evidence="2">
    <location>
        <begin position="23"/>
        <end position="244"/>
    </location>
</feature>
<reference evidence="3 4" key="1">
    <citation type="submission" date="2017-12" db="EMBL/GenBank/DDBJ databases">
        <title>Comparative genomics of Botrytis spp.</title>
        <authorList>
            <person name="Valero-Jimenez C.A."/>
            <person name="Tapia P."/>
            <person name="Veloso J."/>
            <person name="Silva-Moreno E."/>
            <person name="Staats M."/>
            <person name="Valdes J.H."/>
            <person name="Van Kan J.A.L."/>
        </authorList>
    </citation>
    <scope>NUCLEOTIDE SEQUENCE [LARGE SCALE GENOMIC DNA]</scope>
    <source>
        <strain evidence="3 4">Bp0003</strain>
    </source>
</reference>
<accession>A0A4Z1EYE4</accession>
<evidence type="ECO:0000313" key="3">
    <source>
        <dbReference type="EMBL" id="TGO15483.1"/>
    </source>
</evidence>
<gene>
    <name evidence="3" type="ORF">BPAE_0562g00040</name>
</gene>
<name>A0A4Z1EYE4_9HELO</name>
<dbReference type="AlphaFoldDB" id="A0A4Z1EYE4"/>
<organism evidence="3 4">
    <name type="scientific">Botrytis paeoniae</name>
    <dbReference type="NCBI Taxonomy" id="278948"/>
    <lineage>
        <taxon>Eukaryota</taxon>
        <taxon>Fungi</taxon>
        <taxon>Dikarya</taxon>
        <taxon>Ascomycota</taxon>
        <taxon>Pezizomycotina</taxon>
        <taxon>Leotiomycetes</taxon>
        <taxon>Helotiales</taxon>
        <taxon>Sclerotiniaceae</taxon>
        <taxon>Botrytis</taxon>
    </lineage>
</organism>
<keyword evidence="4" id="KW-1185">Reference proteome</keyword>
<keyword evidence="2" id="KW-0732">Signal</keyword>
<comment type="caution">
    <text evidence="3">The sequence shown here is derived from an EMBL/GenBank/DDBJ whole genome shotgun (WGS) entry which is preliminary data.</text>
</comment>
<evidence type="ECO:0000256" key="1">
    <source>
        <dbReference type="SAM" id="MobiDB-lite"/>
    </source>
</evidence>
<dbReference type="Proteomes" id="UP000297910">
    <property type="component" value="Unassembled WGS sequence"/>
</dbReference>
<evidence type="ECO:0000313" key="4">
    <source>
        <dbReference type="Proteomes" id="UP000297910"/>
    </source>
</evidence>